<evidence type="ECO:0000313" key="5">
    <source>
        <dbReference type="EMBL" id="TCP08686.1"/>
    </source>
</evidence>
<dbReference type="AlphaFoldDB" id="A0A2S5T9Q3"/>
<dbReference type="PANTHER" id="PTHR21660">
    <property type="entry name" value="THIOESTERASE SUPERFAMILY MEMBER-RELATED"/>
    <property type="match status" value="1"/>
</dbReference>
<dbReference type="InterPro" id="IPR006683">
    <property type="entry name" value="Thioestr_dom"/>
</dbReference>
<accession>A0A2S5T9Q3</accession>
<dbReference type="InterPro" id="IPR003736">
    <property type="entry name" value="PAAI_dom"/>
</dbReference>
<evidence type="ECO:0000313" key="7">
    <source>
        <dbReference type="Proteomes" id="UP000294772"/>
    </source>
</evidence>
<protein>
    <submittedName>
        <fullName evidence="4">Aromatic compound catabolic protein</fullName>
    </submittedName>
</protein>
<evidence type="ECO:0000256" key="2">
    <source>
        <dbReference type="ARBA" id="ARBA00022801"/>
    </source>
</evidence>
<dbReference type="PANTHER" id="PTHR21660:SF1">
    <property type="entry name" value="ACYL-COENZYME A THIOESTERASE 13"/>
    <property type="match status" value="1"/>
</dbReference>
<dbReference type="Pfam" id="PF03061">
    <property type="entry name" value="4HBT"/>
    <property type="match status" value="1"/>
</dbReference>
<evidence type="ECO:0000256" key="1">
    <source>
        <dbReference type="ARBA" id="ARBA00008324"/>
    </source>
</evidence>
<dbReference type="RefSeq" id="WP_104355779.1">
    <property type="nucleotide sequence ID" value="NZ_CP064338.1"/>
</dbReference>
<comment type="caution">
    <text evidence="4">The sequence shown here is derived from an EMBL/GenBank/DDBJ whole genome shotgun (WGS) entry which is preliminary data.</text>
</comment>
<gene>
    <name evidence="4" type="ORF">C1702_00900</name>
    <name evidence="5" type="ORF">EV676_102194</name>
</gene>
<dbReference type="SUPFAM" id="SSF54637">
    <property type="entry name" value="Thioesterase/thiol ester dehydrase-isomerase"/>
    <property type="match status" value="1"/>
</dbReference>
<sequence>MTTRAPSPDDVLAAWRQREAELRPRFAPPGLSHPDQVRGKTGLEIFQAMLEGTLPPPPISATLGFLLVEAERGRAVFQGQPLFQHYNPLGSVHGGWIATLLDSAVACAIHTMLPPGKSYTTVELKVNYVKALTEKVPLVRAIGQAIHVGGRLATSDGRLLGPDGTLYAHASTTCFILDVPPPTSPRS</sequence>
<evidence type="ECO:0000313" key="4">
    <source>
        <dbReference type="EMBL" id="PPE71587.1"/>
    </source>
</evidence>
<dbReference type="Proteomes" id="UP000239406">
    <property type="component" value="Unassembled WGS sequence"/>
</dbReference>
<keyword evidence="2" id="KW-0378">Hydrolase</keyword>
<dbReference type="Gene3D" id="3.10.129.10">
    <property type="entry name" value="Hotdog Thioesterase"/>
    <property type="match status" value="1"/>
</dbReference>
<proteinExistence type="inferred from homology"/>
<dbReference type="CDD" id="cd03443">
    <property type="entry name" value="PaaI_thioesterase"/>
    <property type="match status" value="1"/>
</dbReference>
<dbReference type="Proteomes" id="UP000294772">
    <property type="component" value="Unassembled WGS sequence"/>
</dbReference>
<evidence type="ECO:0000313" key="6">
    <source>
        <dbReference type="Proteomes" id="UP000239406"/>
    </source>
</evidence>
<evidence type="ECO:0000259" key="3">
    <source>
        <dbReference type="Pfam" id="PF03061"/>
    </source>
</evidence>
<dbReference type="EMBL" id="PSNY01000001">
    <property type="protein sequence ID" value="PPE71587.1"/>
    <property type="molecule type" value="Genomic_DNA"/>
</dbReference>
<comment type="similarity">
    <text evidence="1">Belongs to the thioesterase PaaI family.</text>
</comment>
<dbReference type="InterPro" id="IPR029069">
    <property type="entry name" value="HotDog_dom_sf"/>
</dbReference>
<organism evidence="4 6">
    <name type="scientific">Caldimonas thermodepolymerans</name>
    <dbReference type="NCBI Taxonomy" id="215580"/>
    <lineage>
        <taxon>Bacteria</taxon>
        <taxon>Pseudomonadati</taxon>
        <taxon>Pseudomonadota</taxon>
        <taxon>Betaproteobacteria</taxon>
        <taxon>Burkholderiales</taxon>
        <taxon>Sphaerotilaceae</taxon>
        <taxon>Caldimonas</taxon>
    </lineage>
</organism>
<reference evidence="4 6" key="1">
    <citation type="submission" date="2018-02" db="EMBL/GenBank/DDBJ databases">
        <title>Reclassifiation of [Polyangium] brachysporum DSM 7029 as Guopingzhaonella breviflexa gen. nov., sp. nov., a member of the family Comamonadaceae.</title>
        <authorList>
            <person name="Tang B."/>
        </authorList>
    </citation>
    <scope>NUCLEOTIDE SEQUENCE [LARGE SCALE GENOMIC DNA]</scope>
    <source>
        <strain evidence="4 6">DSM 15344</strain>
    </source>
</reference>
<dbReference type="GO" id="GO:0047617">
    <property type="term" value="F:fatty acyl-CoA hydrolase activity"/>
    <property type="evidence" value="ECO:0007669"/>
    <property type="project" value="InterPro"/>
</dbReference>
<dbReference type="EMBL" id="SLXF01000002">
    <property type="protein sequence ID" value="TCP08686.1"/>
    <property type="molecule type" value="Genomic_DNA"/>
</dbReference>
<keyword evidence="6" id="KW-1185">Reference proteome</keyword>
<dbReference type="OrthoDB" id="9813282at2"/>
<dbReference type="InterPro" id="IPR039298">
    <property type="entry name" value="ACOT13"/>
</dbReference>
<reference evidence="5 7" key="2">
    <citation type="submission" date="2019-03" db="EMBL/GenBank/DDBJ databases">
        <title>Genomic Encyclopedia of Type Strains, Phase IV (KMG-IV): sequencing the most valuable type-strain genomes for metagenomic binning, comparative biology and taxonomic classification.</title>
        <authorList>
            <person name="Goeker M."/>
        </authorList>
    </citation>
    <scope>NUCLEOTIDE SEQUENCE [LARGE SCALE GENOMIC DNA]</scope>
    <source>
        <strain evidence="5 7">DSM 15264</strain>
    </source>
</reference>
<dbReference type="NCBIfam" id="TIGR00369">
    <property type="entry name" value="unchar_dom_1"/>
    <property type="match status" value="1"/>
</dbReference>
<feature type="domain" description="Thioesterase" evidence="3">
    <location>
        <begin position="90"/>
        <end position="165"/>
    </location>
</feature>
<name>A0A2S5T9Q3_9BURK</name>